<name>A0A0A9B390_ARUDO</name>
<dbReference type="AlphaFoldDB" id="A0A0A9B390"/>
<evidence type="ECO:0000313" key="1">
    <source>
        <dbReference type="EMBL" id="JAD53802.1"/>
    </source>
</evidence>
<accession>A0A0A9B390</accession>
<sequence length="38" mass="4779">MHVRQLVWLHSFTSLKYMTTRQYYVQLYLTIIRSEMLK</sequence>
<reference evidence="1" key="1">
    <citation type="submission" date="2014-09" db="EMBL/GenBank/DDBJ databases">
        <authorList>
            <person name="Magalhaes I.L.F."/>
            <person name="Oliveira U."/>
            <person name="Santos F.R."/>
            <person name="Vidigal T.H.D.A."/>
            <person name="Brescovit A.D."/>
            <person name="Santos A.J."/>
        </authorList>
    </citation>
    <scope>NUCLEOTIDE SEQUENCE</scope>
    <source>
        <tissue evidence="1">Shoot tissue taken approximately 20 cm above the soil surface</tissue>
    </source>
</reference>
<reference evidence="1" key="2">
    <citation type="journal article" date="2015" name="Data Brief">
        <title>Shoot transcriptome of the giant reed, Arundo donax.</title>
        <authorList>
            <person name="Barrero R.A."/>
            <person name="Guerrero F.D."/>
            <person name="Moolhuijzen P."/>
            <person name="Goolsby J.A."/>
            <person name="Tidwell J."/>
            <person name="Bellgard S.E."/>
            <person name="Bellgard M.I."/>
        </authorList>
    </citation>
    <scope>NUCLEOTIDE SEQUENCE</scope>
    <source>
        <tissue evidence="1">Shoot tissue taken approximately 20 cm above the soil surface</tissue>
    </source>
</reference>
<protein>
    <submittedName>
        <fullName evidence="1">Uncharacterized protein</fullName>
    </submittedName>
</protein>
<proteinExistence type="predicted"/>
<organism evidence="1">
    <name type="scientific">Arundo donax</name>
    <name type="common">Giant reed</name>
    <name type="synonym">Donax arundinaceus</name>
    <dbReference type="NCBI Taxonomy" id="35708"/>
    <lineage>
        <taxon>Eukaryota</taxon>
        <taxon>Viridiplantae</taxon>
        <taxon>Streptophyta</taxon>
        <taxon>Embryophyta</taxon>
        <taxon>Tracheophyta</taxon>
        <taxon>Spermatophyta</taxon>
        <taxon>Magnoliopsida</taxon>
        <taxon>Liliopsida</taxon>
        <taxon>Poales</taxon>
        <taxon>Poaceae</taxon>
        <taxon>PACMAD clade</taxon>
        <taxon>Arundinoideae</taxon>
        <taxon>Arundineae</taxon>
        <taxon>Arundo</taxon>
    </lineage>
</organism>
<dbReference type="EMBL" id="GBRH01244093">
    <property type="protein sequence ID" value="JAD53802.1"/>
    <property type="molecule type" value="Transcribed_RNA"/>
</dbReference>